<dbReference type="InterPro" id="IPR014729">
    <property type="entry name" value="Rossmann-like_a/b/a_fold"/>
</dbReference>
<evidence type="ECO:0000256" key="6">
    <source>
        <dbReference type="ARBA" id="ARBA00022741"/>
    </source>
</evidence>
<dbReference type="PROSITE" id="PS51185">
    <property type="entry name" value="WHEP_TRS_2"/>
    <property type="match status" value="2"/>
</dbReference>
<dbReference type="FunFam" id="2.20.28.20:FF:000001">
    <property type="entry name" value="Methionine--tRNA ligase"/>
    <property type="match status" value="1"/>
</dbReference>
<dbReference type="InterPro" id="IPR041872">
    <property type="entry name" value="Anticodon_Met"/>
</dbReference>
<feature type="compositionally biased region" description="Low complexity" evidence="12">
    <location>
        <begin position="1089"/>
        <end position="1116"/>
    </location>
</feature>
<dbReference type="InterPro" id="IPR014758">
    <property type="entry name" value="Met-tRNA_synth"/>
</dbReference>
<dbReference type="GO" id="GO:0016702">
    <property type="term" value="F:oxidoreductase activity, acting on single donors with incorporation of molecular oxygen, incorporation of two atoms of oxygen"/>
    <property type="evidence" value="ECO:0007669"/>
    <property type="project" value="UniProtKB-ARBA"/>
</dbReference>
<dbReference type="Pfam" id="PF09334">
    <property type="entry name" value="tRNA-synt_1g"/>
    <property type="match status" value="1"/>
</dbReference>
<feature type="region of interest" description="Disordered" evidence="12">
    <location>
        <begin position="1085"/>
        <end position="1116"/>
    </location>
</feature>
<evidence type="ECO:0000259" key="13">
    <source>
        <dbReference type="PROSITE" id="PS51185"/>
    </source>
</evidence>
<reference evidence="15" key="1">
    <citation type="submission" date="2011-02" db="EMBL/GenBank/DDBJ databases">
        <title>The Genome Sequence of Capsaspora owczarzaki ATCC 30864.</title>
        <authorList>
            <person name="Russ C."/>
            <person name="Cuomo C."/>
            <person name="Burger G."/>
            <person name="Gray M.W."/>
            <person name="Holland P.W.H."/>
            <person name="King N."/>
            <person name="Lang F.B.F."/>
            <person name="Roger A.J."/>
            <person name="Ruiz-Trillo I."/>
            <person name="Young S.K."/>
            <person name="Zeng Q."/>
            <person name="Gargeya S."/>
            <person name="Alvarado L."/>
            <person name="Berlin A."/>
            <person name="Chapman S.B."/>
            <person name="Chen Z."/>
            <person name="Freedman E."/>
            <person name="Gellesch M."/>
            <person name="Goldberg J."/>
            <person name="Griggs A."/>
            <person name="Gujja S."/>
            <person name="Heilman E."/>
            <person name="Heiman D."/>
            <person name="Howarth C."/>
            <person name="Mehta T."/>
            <person name="Neiman D."/>
            <person name="Pearson M."/>
            <person name="Roberts A."/>
            <person name="Saif S."/>
            <person name="Shea T."/>
            <person name="Shenoy N."/>
            <person name="Sisk P."/>
            <person name="Stolte C."/>
            <person name="Sykes S."/>
            <person name="White J."/>
            <person name="Yandava C."/>
            <person name="Haas B."/>
            <person name="Nusbaum C."/>
            <person name="Birren B."/>
        </authorList>
    </citation>
    <scope>NUCLEOTIDE SEQUENCE</scope>
    <source>
        <strain evidence="15">ATCC 30864</strain>
    </source>
</reference>
<dbReference type="InterPro" id="IPR000738">
    <property type="entry name" value="WHEP-TRS_dom"/>
</dbReference>
<dbReference type="GO" id="GO:0017101">
    <property type="term" value="C:aminoacyl-tRNA synthetase multienzyme complex"/>
    <property type="evidence" value="ECO:0007669"/>
    <property type="project" value="TreeGrafter"/>
</dbReference>
<dbReference type="InterPro" id="IPR014436">
    <property type="entry name" value="Extradiol_dOase_DODA"/>
</dbReference>
<keyword evidence="7" id="KW-0067">ATP-binding</keyword>
<dbReference type="PANTHER" id="PTHR45765:SF1">
    <property type="entry name" value="METHIONINE--TRNA LIGASE, CYTOPLASMIC"/>
    <property type="match status" value="1"/>
</dbReference>
<dbReference type="eggNOG" id="KOG1247">
    <property type="taxonomic scope" value="Eukaryota"/>
</dbReference>
<dbReference type="CDD" id="cd01200">
    <property type="entry name" value="WHEPGMRS_RNA"/>
    <property type="match status" value="1"/>
</dbReference>
<dbReference type="SUPFAM" id="SSF47060">
    <property type="entry name" value="S15/NS1 RNA-binding domain"/>
    <property type="match status" value="2"/>
</dbReference>
<dbReference type="CDD" id="cd07363">
    <property type="entry name" value="45_DOPA_Dioxygenase"/>
    <property type="match status" value="1"/>
</dbReference>
<dbReference type="PROSITE" id="PS00762">
    <property type="entry name" value="WHEP_TRS_1"/>
    <property type="match status" value="1"/>
</dbReference>
<dbReference type="SMART" id="SM00991">
    <property type="entry name" value="WHEP-TRS"/>
    <property type="match status" value="2"/>
</dbReference>
<evidence type="ECO:0000256" key="9">
    <source>
        <dbReference type="ARBA" id="ARBA00023146"/>
    </source>
</evidence>
<comment type="subcellular location">
    <subcellularLocation>
        <location evidence="1">Cytoplasm</location>
    </subcellularLocation>
</comment>
<dbReference type="Gene3D" id="2.20.28.20">
    <property type="entry name" value="Methionyl-tRNA synthetase, Zn-domain"/>
    <property type="match status" value="1"/>
</dbReference>
<evidence type="ECO:0000256" key="7">
    <source>
        <dbReference type="ARBA" id="ARBA00022840"/>
    </source>
</evidence>
<dbReference type="PANTHER" id="PTHR45765">
    <property type="entry name" value="METHIONINE--TRNA LIGASE"/>
    <property type="match status" value="1"/>
</dbReference>
<dbReference type="InterPro" id="IPR015413">
    <property type="entry name" value="Methionyl/Leucyl_tRNA_Synth"/>
</dbReference>
<dbReference type="InterPro" id="IPR009080">
    <property type="entry name" value="tRNAsynth_Ia_anticodon-bd"/>
</dbReference>
<dbReference type="InterPro" id="IPR033911">
    <property type="entry name" value="MetRS_core"/>
</dbReference>
<protein>
    <recommendedName>
        <fullName evidence="3">methionine--tRNA ligase</fullName>
        <ecNumber evidence="3">6.1.1.10</ecNumber>
    </recommendedName>
    <alternativeName>
        <fullName evidence="10">Methionyl-tRNA synthetase</fullName>
    </alternativeName>
</protein>
<evidence type="ECO:0000313" key="14">
    <source>
        <dbReference type="EMBL" id="KJE89321.1"/>
    </source>
</evidence>
<keyword evidence="8" id="KW-0648">Protein biosynthesis</keyword>
<feature type="domain" description="WHEP-TRS" evidence="13">
    <location>
        <begin position="954"/>
        <end position="1010"/>
    </location>
</feature>
<dbReference type="OrthoDB" id="5844513at2759"/>
<dbReference type="STRING" id="595528.A0A0D2U268"/>
<dbReference type="Proteomes" id="UP000008743">
    <property type="component" value="Unassembled WGS sequence"/>
</dbReference>
<dbReference type="InterPro" id="IPR009068">
    <property type="entry name" value="uS15_NS1_RNA-bd_sf"/>
</dbReference>
<dbReference type="Pfam" id="PF19303">
    <property type="entry name" value="Anticodon_3"/>
    <property type="match status" value="1"/>
</dbReference>
<feature type="region of interest" description="Disordered" evidence="12">
    <location>
        <begin position="927"/>
        <end position="950"/>
    </location>
</feature>
<accession>A0A0D2U268</accession>
<evidence type="ECO:0000256" key="2">
    <source>
        <dbReference type="ARBA" id="ARBA00005594"/>
    </source>
</evidence>
<dbReference type="HAMAP" id="MF_00098">
    <property type="entry name" value="Met_tRNA_synth_type1"/>
    <property type="match status" value="1"/>
</dbReference>
<sequence length="1434" mass="154047">MGSTLSKLWFFNLQTLSILQVEGFVFIAHSSFSSFFISYFYFSPMSLTVAVLDGKSLAALKVEHALALRSTTSSSSTTTVAIATASEAKQLADRAAAVAPATTAAVVLALDERRTLVNPNAIAVTVLGQCTADAATWIQLDESRLASQLAVVLAPPKVPALVTASKAAVLAALKTIASAITAAKGQPLSDAAHVVLGATLFPAFHATGAFALEAAIRSQVASVEQYFQKNVFSTEAFRQALAKTGFADDSALAAHVAALSATAAAVLPSKASAVASAAAPAPAAAVTHHQPAPDAKTGIVDLDIMEKATPKELEDALSNWTKDALPTGKVGSDPTAPIPGQVLLPKPDQRNILITSALPYVNNVPHLGNIIGCVLSADVYARFCRERGYNTLYICGTDEYGTATETKALEEGLTPQQICDKYHKLHREIYEYFQISFDHFGRTTTPQQTEISQDIFLRALKNDTLLEESVEQLLCETCNRYLADRFVEGICPSCKYDDARGDQCDKCGKLLNAVELVEPRCKLCRSRPVVRPSRHMFLNLPMLDGQIKEWYAGSSVKGDWTASAKHITSSWLKEGVKPRCITRDLKWGVPVPLDGFREKVFYVWFDAPIGYISITAAYTAEWEKWWKNPSQVQLYQFMAKDNVPFHSIIFPASQLAAKDNYTLVHHISAVEFLNYEDGKFSKSRGVGVFGNHARDTGLAIDIFRFYLLGIRPEYTDSVFSWTDLASKVNNELLANLGNLVQRSLSFIKANFAGKVPKVVLNVDTDAQSCNFVALVNRYLREYIDLLEQVHLRDALRLVLKISSIANQYFQTVQPWKTIKLTDDLSKQRTATCLGLCANFVHLLSTLLFPFMPVTGKKILEQLNAAPGSLRADHWGLTLPEGHEIGTPSVLFEKIEPAVVETLRAKYGGKQEGAAAAGPVSVTESAALKKSKTQQASSPQPAAGTAAAGSSSTGDVAALTAKVDAQGNLVRKLKGEKADKAKIDAEVKVLLDLKSQLERATKAAAAAAPVAAPSAAPAASASAAPSATTKALEDQIAVQGNKVRDLKSQKADKAVVTAEVNILLALKQQLASLSNPSIAATHYSNADALSSPSSSSSSSSSSSHCPTVTDTYSDTTSSNAHRIRTIASSAAAAAAMASVSPSAAPRRLPVIYVSHGSPMSMTQTKEPFYQAFRKVRNVLGLPNADAIKDAVRAIVVVSAHWESHSNGVRVTGGANPGLIYDFGGFPRELYNWKYNAPGAPDVAEQVAQLLNKSGVSELACTVDNSRGWDHGAWVPLDIMFPEATVPVVQLSLNGNLSPDTHIKMGRALAPLRDQGILIIGSGSVTHNLGDFDPSGKSAKVAEWAASFEQFVDTIVTSPDLTQAERESQLSAFEKHPNGRHAHPRTEHFVPIFVALGANLPDDTTNKQSPPAVPFFRGFVFRTLSMTSYVFGAPQP</sequence>
<evidence type="ECO:0000256" key="1">
    <source>
        <dbReference type="ARBA" id="ARBA00004496"/>
    </source>
</evidence>
<dbReference type="FunFam" id="1.10.287.10:FF:000014">
    <property type="entry name" value="Methionyl-tRNA synthetase"/>
    <property type="match status" value="1"/>
</dbReference>
<dbReference type="EC" id="6.1.1.10" evidence="3"/>
<dbReference type="Gene3D" id="1.10.730.10">
    <property type="entry name" value="Isoleucyl-tRNA Synthetase, Domain 1"/>
    <property type="match status" value="1"/>
</dbReference>
<evidence type="ECO:0000256" key="5">
    <source>
        <dbReference type="ARBA" id="ARBA00022598"/>
    </source>
</evidence>
<dbReference type="Gene3D" id="3.40.50.620">
    <property type="entry name" value="HUPs"/>
    <property type="match status" value="1"/>
</dbReference>
<keyword evidence="4" id="KW-0963">Cytoplasm</keyword>
<evidence type="ECO:0000256" key="8">
    <source>
        <dbReference type="ARBA" id="ARBA00022917"/>
    </source>
</evidence>
<dbReference type="NCBIfam" id="TIGR00398">
    <property type="entry name" value="metG"/>
    <property type="match status" value="1"/>
</dbReference>
<dbReference type="InParanoid" id="A0A0D2U268"/>
<keyword evidence="5" id="KW-0436">Ligase</keyword>
<dbReference type="InterPro" id="IPR023458">
    <property type="entry name" value="Met-tRNA_ligase_1"/>
</dbReference>
<evidence type="ECO:0000256" key="3">
    <source>
        <dbReference type="ARBA" id="ARBA00012838"/>
    </source>
</evidence>
<dbReference type="Pfam" id="PF02900">
    <property type="entry name" value="LigB"/>
    <property type="match status" value="1"/>
</dbReference>
<keyword evidence="6" id="KW-0547">Nucleotide-binding</keyword>
<dbReference type="PRINTS" id="PR01041">
    <property type="entry name" value="TRNASYNTHMET"/>
</dbReference>
<dbReference type="GO" id="GO:0005829">
    <property type="term" value="C:cytosol"/>
    <property type="evidence" value="ECO:0007669"/>
    <property type="project" value="TreeGrafter"/>
</dbReference>
<evidence type="ECO:0000256" key="4">
    <source>
        <dbReference type="ARBA" id="ARBA00022490"/>
    </source>
</evidence>
<dbReference type="GO" id="GO:0004825">
    <property type="term" value="F:methionine-tRNA ligase activity"/>
    <property type="evidence" value="ECO:0007669"/>
    <property type="project" value="UniProtKB-EC"/>
</dbReference>
<dbReference type="EMBL" id="KE346360">
    <property type="protein sequence ID" value="KJE89321.1"/>
    <property type="molecule type" value="Genomic_DNA"/>
</dbReference>
<dbReference type="Pfam" id="PF00458">
    <property type="entry name" value="WHEP-TRS"/>
    <property type="match status" value="2"/>
</dbReference>
<dbReference type="PROSITE" id="PS00178">
    <property type="entry name" value="AA_TRNA_LIGASE_I"/>
    <property type="match status" value="1"/>
</dbReference>
<evidence type="ECO:0000256" key="12">
    <source>
        <dbReference type="SAM" id="MobiDB-lite"/>
    </source>
</evidence>
<feature type="compositionally biased region" description="Low complexity" evidence="12">
    <location>
        <begin position="932"/>
        <end position="950"/>
    </location>
</feature>
<dbReference type="Gene3D" id="3.40.830.10">
    <property type="entry name" value="LigB-like"/>
    <property type="match status" value="1"/>
</dbReference>
<comment type="similarity">
    <text evidence="2">Belongs to the class-I aminoacyl-tRNA synthetase family.</text>
</comment>
<dbReference type="InterPro" id="IPR004183">
    <property type="entry name" value="Xdiol_dOase_suB"/>
</dbReference>
<dbReference type="CDD" id="cd00814">
    <property type="entry name" value="MetRS_core"/>
    <property type="match status" value="1"/>
</dbReference>
<dbReference type="GO" id="GO:0006431">
    <property type="term" value="P:methionyl-tRNA aminoacylation"/>
    <property type="evidence" value="ECO:0007669"/>
    <property type="project" value="InterPro"/>
</dbReference>
<name>A0A0D2U268_CAPO3</name>
<evidence type="ECO:0000256" key="10">
    <source>
        <dbReference type="ARBA" id="ARBA00030904"/>
    </source>
</evidence>
<dbReference type="SUPFAM" id="SSF57770">
    <property type="entry name" value="Methionyl-tRNA synthetase (MetRS), Zn-domain"/>
    <property type="match status" value="1"/>
</dbReference>
<keyword evidence="15" id="KW-1185">Reference proteome</keyword>
<dbReference type="CDD" id="cd00939">
    <property type="entry name" value="MetRS_RNA"/>
    <property type="match status" value="1"/>
</dbReference>
<gene>
    <name evidence="14" type="ORF">CAOG_009344</name>
</gene>
<keyword evidence="9" id="KW-0030">Aminoacyl-tRNA synthetase</keyword>
<dbReference type="GO" id="GO:0008270">
    <property type="term" value="F:zinc ion binding"/>
    <property type="evidence" value="ECO:0007669"/>
    <property type="project" value="InterPro"/>
</dbReference>
<dbReference type="SUPFAM" id="SSF52374">
    <property type="entry name" value="Nucleotidylyl transferase"/>
    <property type="match status" value="1"/>
</dbReference>
<dbReference type="GO" id="GO:0005524">
    <property type="term" value="F:ATP binding"/>
    <property type="evidence" value="ECO:0007669"/>
    <property type="project" value="UniProtKB-KW"/>
</dbReference>
<dbReference type="SUPFAM" id="SSF47323">
    <property type="entry name" value="Anticodon-binding domain of a subclass of class I aminoacyl-tRNA synthetases"/>
    <property type="match status" value="1"/>
</dbReference>
<dbReference type="PhylomeDB" id="A0A0D2U268"/>
<proteinExistence type="inferred from homology"/>
<dbReference type="GO" id="GO:0008198">
    <property type="term" value="F:ferrous iron binding"/>
    <property type="evidence" value="ECO:0007669"/>
    <property type="project" value="InterPro"/>
</dbReference>
<evidence type="ECO:0000256" key="11">
    <source>
        <dbReference type="ARBA" id="ARBA00047364"/>
    </source>
</evidence>
<dbReference type="InterPro" id="IPR029038">
    <property type="entry name" value="MetRS_Zn"/>
</dbReference>
<dbReference type="InterPro" id="IPR001412">
    <property type="entry name" value="aa-tRNA-synth_I_CS"/>
</dbReference>
<dbReference type="Gene3D" id="1.10.287.10">
    <property type="entry name" value="S15/NS1, RNA-binding"/>
    <property type="match status" value="2"/>
</dbReference>
<feature type="domain" description="WHEP-TRS" evidence="13">
    <location>
        <begin position="1027"/>
        <end position="1083"/>
    </location>
</feature>
<comment type="catalytic activity">
    <reaction evidence="11">
        <text>tRNA(Met) + L-methionine + ATP = L-methionyl-tRNA(Met) + AMP + diphosphate</text>
        <dbReference type="Rhea" id="RHEA:13481"/>
        <dbReference type="Rhea" id="RHEA-COMP:9667"/>
        <dbReference type="Rhea" id="RHEA-COMP:9698"/>
        <dbReference type="ChEBI" id="CHEBI:30616"/>
        <dbReference type="ChEBI" id="CHEBI:33019"/>
        <dbReference type="ChEBI" id="CHEBI:57844"/>
        <dbReference type="ChEBI" id="CHEBI:78442"/>
        <dbReference type="ChEBI" id="CHEBI:78530"/>
        <dbReference type="ChEBI" id="CHEBI:456215"/>
        <dbReference type="EC" id="6.1.1.10"/>
    </reaction>
</comment>
<organism evidence="14 15">
    <name type="scientific">Capsaspora owczarzaki (strain ATCC 30864)</name>
    <dbReference type="NCBI Taxonomy" id="595528"/>
    <lineage>
        <taxon>Eukaryota</taxon>
        <taxon>Filasterea</taxon>
        <taxon>Capsaspora</taxon>
    </lineage>
</organism>
<dbReference type="SUPFAM" id="SSF53213">
    <property type="entry name" value="LigB-like"/>
    <property type="match status" value="1"/>
</dbReference>
<dbReference type="CDD" id="cd07957">
    <property type="entry name" value="Anticodon_Ia_Met"/>
    <property type="match status" value="1"/>
</dbReference>
<evidence type="ECO:0000313" key="15">
    <source>
        <dbReference type="Proteomes" id="UP000008743"/>
    </source>
</evidence>